<dbReference type="EMBL" id="KQ421514">
    <property type="protein sequence ID" value="KOF77281.1"/>
    <property type="molecule type" value="Genomic_DNA"/>
</dbReference>
<feature type="non-terminal residue" evidence="1">
    <location>
        <position position="96"/>
    </location>
</feature>
<sequence length="96" mass="11083">HKLQPLCRTFFAPLKTFYHQEVDKWIINHPCQREDDFKVSAFIRAATVRNACSGFRCNGIWPYNPDVFGDVDFIWAEATEIADPKESPAPSQEQPQ</sequence>
<feature type="non-terminal residue" evidence="1">
    <location>
        <position position="1"/>
    </location>
</feature>
<dbReference type="AlphaFoldDB" id="A0A0L8GJT9"/>
<protein>
    <submittedName>
        <fullName evidence="1">Uncharacterized protein</fullName>
    </submittedName>
</protein>
<evidence type="ECO:0000313" key="1">
    <source>
        <dbReference type="EMBL" id="KOF77281.1"/>
    </source>
</evidence>
<organism evidence="1">
    <name type="scientific">Octopus bimaculoides</name>
    <name type="common">California two-spotted octopus</name>
    <dbReference type="NCBI Taxonomy" id="37653"/>
    <lineage>
        <taxon>Eukaryota</taxon>
        <taxon>Metazoa</taxon>
        <taxon>Spiralia</taxon>
        <taxon>Lophotrochozoa</taxon>
        <taxon>Mollusca</taxon>
        <taxon>Cephalopoda</taxon>
        <taxon>Coleoidea</taxon>
        <taxon>Octopodiformes</taxon>
        <taxon>Octopoda</taxon>
        <taxon>Incirrata</taxon>
        <taxon>Octopodidae</taxon>
        <taxon>Octopus</taxon>
    </lineage>
</organism>
<gene>
    <name evidence="1" type="ORF">OCBIM_22032292mg</name>
</gene>
<proteinExistence type="predicted"/>
<name>A0A0L8GJT9_OCTBM</name>
<accession>A0A0L8GJT9</accession>
<reference evidence="1" key="1">
    <citation type="submission" date="2015-07" db="EMBL/GenBank/DDBJ databases">
        <title>MeaNS - Measles Nucleotide Surveillance Program.</title>
        <authorList>
            <person name="Tran T."/>
            <person name="Druce J."/>
        </authorList>
    </citation>
    <scope>NUCLEOTIDE SEQUENCE</scope>
    <source>
        <strain evidence="1">UCB-OBI-ISO-001</strain>
        <tissue evidence="1">Gonad</tissue>
    </source>
</reference>